<organism evidence="11">
    <name type="scientific">Thermogemmatispora argillosa</name>
    <dbReference type="NCBI Taxonomy" id="2045280"/>
    <lineage>
        <taxon>Bacteria</taxon>
        <taxon>Bacillati</taxon>
        <taxon>Chloroflexota</taxon>
        <taxon>Ktedonobacteria</taxon>
        <taxon>Thermogemmatisporales</taxon>
        <taxon>Thermogemmatisporaceae</taxon>
        <taxon>Thermogemmatispora</taxon>
    </lineage>
</organism>
<evidence type="ECO:0000256" key="6">
    <source>
        <dbReference type="ARBA" id="ARBA00022723"/>
    </source>
</evidence>
<keyword evidence="8" id="KW-0067">ATP-binding</keyword>
<gene>
    <name evidence="11" type="ORF">KTA_36980</name>
</gene>
<evidence type="ECO:0000256" key="8">
    <source>
        <dbReference type="ARBA" id="ARBA00022840"/>
    </source>
</evidence>
<evidence type="ECO:0000256" key="7">
    <source>
        <dbReference type="ARBA" id="ARBA00022741"/>
    </source>
</evidence>
<evidence type="ECO:0000256" key="2">
    <source>
        <dbReference type="ARBA" id="ARBA00007599"/>
    </source>
</evidence>
<dbReference type="Gene3D" id="3.40.50.300">
    <property type="entry name" value="P-loop containing nucleotide triphosphate hydrolases"/>
    <property type="match status" value="1"/>
</dbReference>
<keyword evidence="5" id="KW-0819">tRNA processing</keyword>
<dbReference type="AlphaFoldDB" id="A0A455T7S4"/>
<evidence type="ECO:0000256" key="1">
    <source>
        <dbReference type="ARBA" id="ARBA00004496"/>
    </source>
</evidence>
<evidence type="ECO:0000256" key="4">
    <source>
        <dbReference type="ARBA" id="ARBA00022490"/>
    </source>
</evidence>
<dbReference type="PANTHER" id="PTHR33540">
    <property type="entry name" value="TRNA THREONYLCARBAMOYLADENOSINE BIOSYNTHESIS PROTEIN TSAE"/>
    <property type="match status" value="1"/>
</dbReference>
<dbReference type="Pfam" id="PF02367">
    <property type="entry name" value="TsaE"/>
    <property type="match status" value="1"/>
</dbReference>
<dbReference type="InterPro" id="IPR027417">
    <property type="entry name" value="P-loop_NTPase"/>
</dbReference>
<accession>A0A455T7S4</accession>
<dbReference type="SUPFAM" id="SSF52540">
    <property type="entry name" value="P-loop containing nucleoside triphosphate hydrolases"/>
    <property type="match status" value="1"/>
</dbReference>
<dbReference type="GO" id="GO:0005524">
    <property type="term" value="F:ATP binding"/>
    <property type="evidence" value="ECO:0007669"/>
    <property type="project" value="UniProtKB-KW"/>
</dbReference>
<proteinExistence type="inferred from homology"/>
<dbReference type="NCBIfam" id="TIGR00150">
    <property type="entry name" value="T6A_YjeE"/>
    <property type="match status" value="1"/>
</dbReference>
<dbReference type="GO" id="GO:0016740">
    <property type="term" value="F:transferase activity"/>
    <property type="evidence" value="ECO:0007669"/>
    <property type="project" value="UniProtKB-KW"/>
</dbReference>
<keyword evidence="11" id="KW-0808">Transferase</keyword>
<evidence type="ECO:0000256" key="3">
    <source>
        <dbReference type="ARBA" id="ARBA00019010"/>
    </source>
</evidence>
<evidence type="ECO:0000256" key="10">
    <source>
        <dbReference type="ARBA" id="ARBA00032441"/>
    </source>
</evidence>
<comment type="subcellular location">
    <subcellularLocation>
        <location evidence="1">Cytoplasm</location>
    </subcellularLocation>
</comment>
<evidence type="ECO:0000256" key="9">
    <source>
        <dbReference type="ARBA" id="ARBA00022842"/>
    </source>
</evidence>
<keyword evidence="6" id="KW-0479">Metal-binding</keyword>
<evidence type="ECO:0000313" key="11">
    <source>
        <dbReference type="EMBL" id="BBH95499.1"/>
    </source>
</evidence>
<sequence length="185" mass="20309">MTGASQEEVSCSLDVISHSAAQTQRLGMRLGELLRGGELILLAGQLGTGKTTFTQGLAQGLGITEVVSSPTFTLLKEYRGQPRRGGEGQAKHAKGLALYHFDLYRLEQPEEILDLGFEDYFANPAGVCVVEWADKAATLWSGEYLRIRLKVLSETKRALLFEAVGSYYCDLLQQFQKNTYAALGN</sequence>
<keyword evidence="7" id="KW-0547">Nucleotide-binding</keyword>
<dbReference type="GO" id="GO:0002949">
    <property type="term" value="P:tRNA threonylcarbamoyladenosine modification"/>
    <property type="evidence" value="ECO:0007669"/>
    <property type="project" value="InterPro"/>
</dbReference>
<dbReference type="GO" id="GO:0046872">
    <property type="term" value="F:metal ion binding"/>
    <property type="evidence" value="ECO:0007669"/>
    <property type="project" value="UniProtKB-KW"/>
</dbReference>
<keyword evidence="9" id="KW-0460">Magnesium</keyword>
<reference evidence="11" key="1">
    <citation type="submission" date="2018-12" db="EMBL/GenBank/DDBJ databases">
        <title>Novel natural products biosynthetic potential of the class Ktedonobacteria.</title>
        <authorList>
            <person name="Zheng Y."/>
            <person name="Saitou A."/>
            <person name="Wang C.M."/>
            <person name="Toyoda A."/>
            <person name="Minakuchi Y."/>
            <person name="Sekiguchi Y."/>
            <person name="Ueda K."/>
            <person name="Takano H."/>
            <person name="Sakai Y."/>
            <person name="Yokota A."/>
            <person name="Yabe S."/>
        </authorList>
    </citation>
    <scope>NUCLEOTIDE SEQUENCE</scope>
    <source>
        <strain evidence="11">A3-2</strain>
    </source>
</reference>
<dbReference type="PANTHER" id="PTHR33540:SF2">
    <property type="entry name" value="TRNA THREONYLCARBAMOYLADENOSINE BIOSYNTHESIS PROTEIN TSAE"/>
    <property type="match status" value="1"/>
</dbReference>
<keyword evidence="4" id="KW-0963">Cytoplasm</keyword>
<dbReference type="InterPro" id="IPR003442">
    <property type="entry name" value="T6A_TsaE"/>
</dbReference>
<dbReference type="GO" id="GO:0005737">
    <property type="term" value="C:cytoplasm"/>
    <property type="evidence" value="ECO:0007669"/>
    <property type="project" value="UniProtKB-SubCell"/>
</dbReference>
<dbReference type="EMBL" id="AP019377">
    <property type="protein sequence ID" value="BBH95499.1"/>
    <property type="molecule type" value="Genomic_DNA"/>
</dbReference>
<evidence type="ECO:0000256" key="5">
    <source>
        <dbReference type="ARBA" id="ARBA00022694"/>
    </source>
</evidence>
<comment type="similarity">
    <text evidence="2">Belongs to the TsaE family.</text>
</comment>
<protein>
    <recommendedName>
        <fullName evidence="3">tRNA threonylcarbamoyladenosine biosynthesis protein TsaE</fullName>
    </recommendedName>
    <alternativeName>
        <fullName evidence="10">t(6)A37 threonylcarbamoyladenosine biosynthesis protein TsaE</fullName>
    </alternativeName>
</protein>
<name>A0A455T7S4_9CHLR</name>